<reference evidence="1" key="1">
    <citation type="submission" date="2023-04" db="EMBL/GenBank/DDBJ databases">
        <title>Draft Genome sequencing of Naganishia species isolated from polar environments using Oxford Nanopore Technology.</title>
        <authorList>
            <person name="Leo P."/>
            <person name="Venkateswaran K."/>
        </authorList>
    </citation>
    <scope>NUCLEOTIDE SEQUENCE</scope>
    <source>
        <strain evidence="1">DBVPG 5303</strain>
    </source>
</reference>
<accession>A0ACC2XV22</accession>
<dbReference type="EMBL" id="JASBWV010000003">
    <property type="protein sequence ID" value="KAJ9127200.1"/>
    <property type="molecule type" value="Genomic_DNA"/>
</dbReference>
<proteinExistence type="predicted"/>
<evidence type="ECO:0000313" key="2">
    <source>
        <dbReference type="Proteomes" id="UP001234202"/>
    </source>
</evidence>
<gene>
    <name evidence="1" type="ORF">QFC24_001438</name>
</gene>
<name>A0ACC2XV22_9TREE</name>
<evidence type="ECO:0000313" key="1">
    <source>
        <dbReference type="EMBL" id="KAJ9127200.1"/>
    </source>
</evidence>
<protein>
    <submittedName>
        <fullName evidence="1">Uncharacterized protein</fullName>
    </submittedName>
</protein>
<dbReference type="Proteomes" id="UP001234202">
    <property type="component" value="Unassembled WGS sequence"/>
</dbReference>
<keyword evidence="2" id="KW-1185">Reference proteome</keyword>
<sequence length="451" mass="47537">MNVNHPPVVSLPPTPTTPPLLHRRLHPLPRAEVVTVTSFADTSTAPSTASAGKSIPIGPIVGGIVAGIAVVLLAGGLWFWCHQKAVKERKERQARLKAKASKSAGALSARPSLIPNGSAMSMKSMDKSSSGRSKDSAGLFGAASVPLPYDSRVAGREKEKPATNGNMHPSSATPANGIHLAPVVALDSAHTSSGSSGSSSPASASSSSSSSRRHRQERSISNEPVVAVPVPSSAVHRYQPARPSPLAVAAKSADGTTMTHVRGTSNSATSPPVSATGSGSREGSLSGSGILGVKAEERKLDTAIPKWGQKPFRSALPPTQTSSATGTVEHMPDEEESEDDDPFEHSKYDRHRSTASTQTSAAGSTMGKRDTVRQSRDRRDVMGGIAEWQDEVEAGVAYSPSEAPGQNTTRDHASAYPYPPRQQGYESQTERNEYLANEQQRNPFVDERYQG</sequence>
<organism evidence="1 2">
    <name type="scientific">Naganishia onofrii</name>
    <dbReference type="NCBI Taxonomy" id="1851511"/>
    <lineage>
        <taxon>Eukaryota</taxon>
        <taxon>Fungi</taxon>
        <taxon>Dikarya</taxon>
        <taxon>Basidiomycota</taxon>
        <taxon>Agaricomycotina</taxon>
        <taxon>Tremellomycetes</taxon>
        <taxon>Filobasidiales</taxon>
        <taxon>Filobasidiaceae</taxon>
        <taxon>Naganishia</taxon>
    </lineage>
</organism>
<comment type="caution">
    <text evidence="1">The sequence shown here is derived from an EMBL/GenBank/DDBJ whole genome shotgun (WGS) entry which is preliminary data.</text>
</comment>